<dbReference type="SUPFAM" id="SSF48179">
    <property type="entry name" value="6-phosphogluconate dehydrogenase C-terminal domain-like"/>
    <property type="match status" value="1"/>
</dbReference>
<dbReference type="InterPro" id="IPR036291">
    <property type="entry name" value="NAD(P)-bd_dom_sf"/>
</dbReference>
<evidence type="ECO:0000313" key="4">
    <source>
        <dbReference type="EMBL" id="KAA9325282.1"/>
    </source>
</evidence>
<dbReference type="Gene3D" id="1.10.1040.20">
    <property type="entry name" value="ProC-like, C-terminal domain"/>
    <property type="match status" value="1"/>
</dbReference>
<feature type="domain" description="DUF2520" evidence="3">
    <location>
        <begin position="226"/>
        <end position="350"/>
    </location>
</feature>
<evidence type="ECO:0000256" key="1">
    <source>
        <dbReference type="SAM" id="MobiDB-lite"/>
    </source>
</evidence>
<dbReference type="InterPro" id="IPR019665">
    <property type="entry name" value="OxRdtase/DH_put_Rossmann_dom"/>
</dbReference>
<feature type="compositionally biased region" description="Low complexity" evidence="1">
    <location>
        <begin position="8"/>
        <end position="20"/>
    </location>
</feature>
<dbReference type="InterPro" id="IPR018931">
    <property type="entry name" value="DUF2520"/>
</dbReference>
<dbReference type="PANTHER" id="PTHR40459">
    <property type="entry name" value="CONSERVED HYPOTHETICAL ALANINE AND LEUCINE RICH PROTEIN"/>
    <property type="match status" value="1"/>
</dbReference>
<dbReference type="Proteomes" id="UP000326380">
    <property type="component" value="Unassembled WGS sequence"/>
</dbReference>
<feature type="domain" description="Putative oxidoreductase/dehydrogenase Rossmann-like" evidence="2">
    <location>
        <begin position="97"/>
        <end position="197"/>
    </location>
</feature>
<dbReference type="Pfam" id="PF10727">
    <property type="entry name" value="Rossmann-like"/>
    <property type="match status" value="1"/>
</dbReference>
<dbReference type="EMBL" id="VTWU01000010">
    <property type="protein sequence ID" value="KAA9325282.1"/>
    <property type="molecule type" value="Genomic_DNA"/>
</dbReference>
<evidence type="ECO:0000259" key="2">
    <source>
        <dbReference type="Pfam" id="PF10727"/>
    </source>
</evidence>
<reference evidence="4 5" key="1">
    <citation type="submission" date="2019-09" db="EMBL/GenBank/DDBJ databases">
        <title>Genome sequence of Hymenobacter sp. M3.</title>
        <authorList>
            <person name="Srinivasan S."/>
        </authorList>
    </citation>
    <scope>NUCLEOTIDE SEQUENCE [LARGE SCALE GENOMIC DNA]</scope>
    <source>
        <strain evidence="4 5">M3</strain>
    </source>
</reference>
<dbReference type="Gene3D" id="3.40.50.720">
    <property type="entry name" value="NAD(P)-binding Rossmann-like Domain"/>
    <property type="match status" value="1"/>
</dbReference>
<dbReference type="Pfam" id="PF10728">
    <property type="entry name" value="DUF2520"/>
    <property type="match status" value="1"/>
</dbReference>
<comment type="caution">
    <text evidence="4">The sequence shown here is derived from an EMBL/GenBank/DDBJ whole genome shotgun (WGS) entry which is preliminary data.</text>
</comment>
<dbReference type="SUPFAM" id="SSF51735">
    <property type="entry name" value="NAD(P)-binding Rossmann-fold domains"/>
    <property type="match status" value="1"/>
</dbReference>
<keyword evidence="5" id="KW-1185">Reference proteome</keyword>
<sequence length="360" mass="37392">MRRGGAHGQQRGQGQAAPAACVPTPRVGMCHVVRKEKGENSVEKRLPDERASGNMISRVQVANFLANARSANPPKIDRNLPLHLLSVYYSMAISSPVALRIALLGAGRVAAQLAPALRQAGHHVTAVWSRTAASAQPLAAAVGAVALSGPAPAWPLPSADLFLLCLPDDAAPAVLATLPLPAGALVAHTSGALPLAVFDARPDIRGGVFYPLQTFSPGRTIDWATVPLCLEATNAADLAVLTGLAHTLSGKVVNVASGQRRELHVAAVFASNFTNHLLGIADALLAEAGLPADMLAPLVRETVDKALQNPPFAVQTGPAVRRDASTLAAHQRLLAAHPGWQALYAHLTDSIQAQAAAQPD</sequence>
<proteinExistence type="predicted"/>
<accession>A0AA88FIE6</accession>
<evidence type="ECO:0000313" key="5">
    <source>
        <dbReference type="Proteomes" id="UP000326380"/>
    </source>
</evidence>
<evidence type="ECO:0000259" key="3">
    <source>
        <dbReference type="Pfam" id="PF10728"/>
    </source>
</evidence>
<dbReference type="InterPro" id="IPR008927">
    <property type="entry name" value="6-PGluconate_DH-like_C_sf"/>
</dbReference>
<name>A0AA88FIE6_9BACT</name>
<gene>
    <name evidence="4" type="ORF">F0P96_19965</name>
</gene>
<dbReference type="InterPro" id="IPR037108">
    <property type="entry name" value="TM1727-like_C_sf"/>
</dbReference>
<dbReference type="PANTHER" id="PTHR40459:SF1">
    <property type="entry name" value="CONSERVED HYPOTHETICAL ALANINE AND LEUCINE RICH PROTEIN"/>
    <property type="match status" value="1"/>
</dbReference>
<feature type="region of interest" description="Disordered" evidence="1">
    <location>
        <begin position="1"/>
        <end position="20"/>
    </location>
</feature>
<organism evidence="4 5">
    <name type="scientific">Hymenobacter busanensis</name>
    <dbReference type="NCBI Taxonomy" id="2607656"/>
    <lineage>
        <taxon>Bacteria</taxon>
        <taxon>Pseudomonadati</taxon>
        <taxon>Bacteroidota</taxon>
        <taxon>Cytophagia</taxon>
        <taxon>Cytophagales</taxon>
        <taxon>Hymenobacteraceae</taxon>
        <taxon>Hymenobacter</taxon>
    </lineage>
</organism>
<dbReference type="AlphaFoldDB" id="A0AA88FIE6"/>
<protein>
    <submittedName>
        <fullName evidence="4">DUF2520 domain-containing protein</fullName>
    </submittedName>
</protein>